<accession>A0A6C0H1R9</accession>
<evidence type="ECO:0008006" key="2">
    <source>
        <dbReference type="Google" id="ProtNLM"/>
    </source>
</evidence>
<organism evidence="1">
    <name type="scientific">viral metagenome</name>
    <dbReference type="NCBI Taxonomy" id="1070528"/>
    <lineage>
        <taxon>unclassified sequences</taxon>
        <taxon>metagenomes</taxon>
        <taxon>organismal metagenomes</taxon>
    </lineage>
</organism>
<dbReference type="AlphaFoldDB" id="A0A6C0H1R9"/>
<sequence length="231" mass="27331">MKNIGAYFQCYKNPKATYYCLENFRRHYPDSTIVLVSDNGYNYTELANYFRCIYIHDTVSSRYIYTIDDVKNGSHIESMNHLINRVKQAFMLCNEEYIMWLEDDVRVNRQITDEFRYDLNGFCPNSIFPHAIQNLSNKYPNLERKNYVFTGHGGSVYRRTALLESFENKNCVDDLLVNWLQYGFYEMAQDLLFSTLLILNNKTIGPYNGHGDCSGEDTHFSVQHQYKKYYT</sequence>
<reference evidence="1" key="1">
    <citation type="journal article" date="2020" name="Nature">
        <title>Giant virus diversity and host interactions through global metagenomics.</title>
        <authorList>
            <person name="Schulz F."/>
            <person name="Roux S."/>
            <person name="Paez-Espino D."/>
            <person name="Jungbluth S."/>
            <person name="Walsh D.A."/>
            <person name="Denef V.J."/>
            <person name="McMahon K.D."/>
            <person name="Konstantinidis K.T."/>
            <person name="Eloe-Fadrosh E.A."/>
            <person name="Kyrpides N.C."/>
            <person name="Woyke T."/>
        </authorList>
    </citation>
    <scope>NUCLEOTIDE SEQUENCE</scope>
    <source>
        <strain evidence="1">GVMAG-M-3300023179-59</strain>
    </source>
</reference>
<evidence type="ECO:0000313" key="1">
    <source>
        <dbReference type="EMBL" id="QHT74491.1"/>
    </source>
</evidence>
<name>A0A6C0H1R9_9ZZZZ</name>
<dbReference type="InterPro" id="IPR029044">
    <property type="entry name" value="Nucleotide-diphossugar_trans"/>
</dbReference>
<dbReference type="EMBL" id="MN739850">
    <property type="protein sequence ID" value="QHT74491.1"/>
    <property type="molecule type" value="Genomic_DNA"/>
</dbReference>
<proteinExistence type="predicted"/>
<protein>
    <recommendedName>
        <fullName evidence="2">Glycosyltransferase 2-like domain-containing protein</fullName>
    </recommendedName>
</protein>
<dbReference type="SUPFAM" id="SSF53448">
    <property type="entry name" value="Nucleotide-diphospho-sugar transferases"/>
    <property type="match status" value="1"/>
</dbReference>